<dbReference type="GO" id="GO:0046872">
    <property type="term" value="F:metal ion binding"/>
    <property type="evidence" value="ECO:0007669"/>
    <property type="project" value="UniProtKB-UniRule"/>
</dbReference>
<feature type="binding site" evidence="8">
    <location>
        <position position="69"/>
    </location>
    <ligand>
        <name>Zn(2+)</name>
        <dbReference type="ChEBI" id="CHEBI:29105"/>
        <label>1</label>
    </ligand>
</feature>
<dbReference type="GO" id="GO:0006508">
    <property type="term" value="P:proteolysis"/>
    <property type="evidence" value="ECO:0007669"/>
    <property type="project" value="UniProtKB-KW"/>
</dbReference>
<dbReference type="PANTHER" id="PTHR32481">
    <property type="entry name" value="AMINOPEPTIDASE"/>
    <property type="match status" value="1"/>
</dbReference>
<dbReference type="Gene3D" id="3.40.630.10">
    <property type="entry name" value="Zn peptidases"/>
    <property type="match status" value="1"/>
</dbReference>
<feature type="binding site" evidence="8">
    <location>
        <position position="184"/>
    </location>
    <ligand>
        <name>Zn(2+)</name>
        <dbReference type="ChEBI" id="CHEBI:29105"/>
        <label>2</label>
    </ligand>
</feature>
<dbReference type="InterPro" id="IPR008007">
    <property type="entry name" value="Peptidase_M42"/>
</dbReference>
<feature type="binding site" evidence="8">
    <location>
        <position position="217"/>
    </location>
    <ligand>
        <name>Zn(2+)</name>
        <dbReference type="ChEBI" id="CHEBI:29105"/>
        <label>2</label>
    </ligand>
</feature>
<dbReference type="AlphaFoldDB" id="A0ABD5FN27"/>
<reference evidence="9 10" key="1">
    <citation type="submission" date="2023-03" db="EMBL/GenBank/DDBJ databases">
        <authorList>
            <person name="Shen W."/>
            <person name="Cai J."/>
        </authorList>
    </citation>
    <scope>NUCLEOTIDE SEQUENCE [LARGE SCALE GENOMIC DNA]</scope>
    <source>
        <strain evidence="9 10">B516</strain>
    </source>
</reference>
<dbReference type="Gene3D" id="2.40.30.40">
    <property type="entry name" value="Peptidase M42, domain 2"/>
    <property type="match status" value="1"/>
</dbReference>
<evidence type="ECO:0000256" key="4">
    <source>
        <dbReference type="ARBA" id="ARBA00022723"/>
    </source>
</evidence>
<sequence length="368" mass="40086">MTNQTIDIQLLKALSEADGIGGREKEVSRIVKAYTQPYVDDLFYDALGSLILVKKSTQKNAPKVMLSAHMDEVGFMVKEITDAGYLKLLPVGGWWGHVMPAQEMRVTTVSGEKFVGVIGSRAPHGMPTDEKNKVIPANRFYLDLGVASAEAVKDLGIAIGDMVTPHTMFREMNDPDFLLGKAWDDRVCVAACIEVMKNLASSELAVDVYFAATTQEEVGIRGARTAAHQIKPDLAIALDVTTAEDTLFDQGGLTLGGGTVLSVLDSLTIGNPGLVAKMEELAFEQQLSFRHDFMTVGGTDACNIHKAMKGIPAMTLSIPTRYMHSSRLVIHKEDYRQTIHLLCAFLNVLSASDIREFKESAGFFPSGD</sequence>
<dbReference type="PIRSF" id="PIRSF001123">
    <property type="entry name" value="PepA_GA"/>
    <property type="match status" value="1"/>
</dbReference>
<keyword evidence="3" id="KW-0645">Protease</keyword>
<evidence type="ECO:0000256" key="5">
    <source>
        <dbReference type="ARBA" id="ARBA00022801"/>
    </source>
</evidence>
<keyword evidence="2" id="KW-0031">Aminopeptidase</keyword>
<evidence type="ECO:0000256" key="3">
    <source>
        <dbReference type="ARBA" id="ARBA00022670"/>
    </source>
</evidence>
<comment type="caution">
    <text evidence="9">The sequence shown here is derived from an EMBL/GenBank/DDBJ whole genome shotgun (WGS) entry which is preliminary data.</text>
</comment>
<evidence type="ECO:0000256" key="2">
    <source>
        <dbReference type="ARBA" id="ARBA00022438"/>
    </source>
</evidence>
<dbReference type="PANTHER" id="PTHR32481:SF0">
    <property type="entry name" value="AMINOPEPTIDASE YPDE-RELATED"/>
    <property type="match status" value="1"/>
</dbReference>
<comment type="cofactor">
    <cofactor evidence="8">
        <name>a divalent metal cation</name>
        <dbReference type="ChEBI" id="CHEBI:60240"/>
    </cofactor>
    <text evidence="8">Binds 2 divalent metal cations per subunit.</text>
</comment>
<feature type="binding site" evidence="8">
    <location>
        <position position="324"/>
    </location>
    <ligand>
        <name>Zn(2+)</name>
        <dbReference type="ChEBI" id="CHEBI:29105"/>
        <label>2</label>
    </ligand>
</feature>
<keyword evidence="4 8" id="KW-0479">Metal-binding</keyword>
<dbReference type="EMBL" id="JARQDZ010000004">
    <property type="protein sequence ID" value="MDT2983144.1"/>
    <property type="molecule type" value="Genomic_DNA"/>
</dbReference>
<dbReference type="GO" id="GO:0004177">
    <property type="term" value="F:aminopeptidase activity"/>
    <property type="evidence" value="ECO:0007669"/>
    <property type="project" value="UniProtKB-UniRule"/>
</dbReference>
<feature type="binding site" evidence="8">
    <location>
        <position position="239"/>
    </location>
    <ligand>
        <name>Zn(2+)</name>
        <dbReference type="ChEBI" id="CHEBI:29105"/>
        <label>1</label>
    </ligand>
</feature>
<dbReference type="Proteomes" id="UP001253851">
    <property type="component" value="Unassembled WGS sequence"/>
</dbReference>
<comment type="similarity">
    <text evidence="1 6">Belongs to the peptidase M42 family.</text>
</comment>
<proteinExistence type="inferred from homology"/>
<feature type="binding site" evidence="8">
    <location>
        <position position="184"/>
    </location>
    <ligand>
        <name>Zn(2+)</name>
        <dbReference type="ChEBI" id="CHEBI:29105"/>
        <label>1</label>
    </ligand>
</feature>
<evidence type="ECO:0000256" key="7">
    <source>
        <dbReference type="PIRSR" id="PIRSR001123-1"/>
    </source>
</evidence>
<evidence type="ECO:0000256" key="6">
    <source>
        <dbReference type="PIRNR" id="PIRNR001123"/>
    </source>
</evidence>
<evidence type="ECO:0000256" key="8">
    <source>
        <dbReference type="PIRSR" id="PIRSR001123-2"/>
    </source>
</evidence>
<dbReference type="InterPro" id="IPR023367">
    <property type="entry name" value="Peptidase_M42_dom2"/>
</dbReference>
<organism evidence="9 10">
    <name type="scientific">Enterococcus casseliflavus</name>
    <name type="common">Enterococcus flavescens</name>
    <dbReference type="NCBI Taxonomy" id="37734"/>
    <lineage>
        <taxon>Bacteria</taxon>
        <taxon>Bacillati</taxon>
        <taxon>Bacillota</taxon>
        <taxon>Bacilli</taxon>
        <taxon>Lactobacillales</taxon>
        <taxon>Enterococcaceae</taxon>
        <taxon>Enterococcus</taxon>
    </lineage>
</organism>
<dbReference type="SUPFAM" id="SSF101821">
    <property type="entry name" value="Aminopeptidase/glucanase lid domain"/>
    <property type="match status" value="1"/>
</dbReference>
<dbReference type="InterPro" id="IPR051464">
    <property type="entry name" value="Peptidase_M42_aminopept"/>
</dbReference>
<protein>
    <submittedName>
        <fullName evidence="9">M42 family metallopeptidase</fullName>
    </submittedName>
</protein>
<dbReference type="CDD" id="cd05656">
    <property type="entry name" value="M42_Frv"/>
    <property type="match status" value="1"/>
</dbReference>
<accession>A0ABD5FN27</accession>
<dbReference type="SUPFAM" id="SSF53187">
    <property type="entry name" value="Zn-dependent exopeptidases"/>
    <property type="match status" value="1"/>
</dbReference>
<evidence type="ECO:0000313" key="9">
    <source>
        <dbReference type="EMBL" id="MDT2983144.1"/>
    </source>
</evidence>
<dbReference type="Pfam" id="PF05343">
    <property type="entry name" value="Peptidase_M42"/>
    <property type="match status" value="1"/>
</dbReference>
<evidence type="ECO:0000313" key="10">
    <source>
        <dbReference type="Proteomes" id="UP001253851"/>
    </source>
</evidence>
<feature type="active site" description="Proton acceptor" evidence="7">
    <location>
        <position position="216"/>
    </location>
</feature>
<name>A0ABD5FN27_ENTCA</name>
<evidence type="ECO:0000256" key="1">
    <source>
        <dbReference type="ARBA" id="ARBA00006272"/>
    </source>
</evidence>
<gene>
    <name evidence="9" type="ORF">P7I34_10745</name>
</gene>
<dbReference type="RefSeq" id="WP_311957453.1">
    <property type="nucleotide sequence ID" value="NZ_JAMWSV010000008.1"/>
</dbReference>
<keyword evidence="5" id="KW-0378">Hydrolase</keyword>